<gene>
    <name evidence="2" type="ORF">Q8X39_06605</name>
</gene>
<dbReference type="SUPFAM" id="SSF52129">
    <property type="entry name" value="Caspase-like"/>
    <property type="match status" value="1"/>
</dbReference>
<reference evidence="2 3" key="1">
    <citation type="submission" date="2023-08" db="EMBL/GenBank/DDBJ databases">
        <authorList>
            <person name="Roldan D.M."/>
            <person name="Menes R.J."/>
        </authorList>
    </citation>
    <scope>NUCLEOTIDE SEQUENCE [LARGE SCALE GENOMIC DNA]</scope>
    <source>
        <strain evidence="2 3">CCM 2812</strain>
    </source>
</reference>
<dbReference type="RefSeq" id="WP_305748864.1">
    <property type="nucleotide sequence ID" value="NZ_JAUZEE010000003.1"/>
</dbReference>
<dbReference type="EMBL" id="JAUZEE010000003">
    <property type="protein sequence ID" value="MDP4300302.1"/>
    <property type="molecule type" value="Genomic_DNA"/>
</dbReference>
<keyword evidence="3" id="KW-1185">Reference proteome</keyword>
<dbReference type="PANTHER" id="PTHR48104:SF30">
    <property type="entry name" value="METACASPASE-1"/>
    <property type="match status" value="1"/>
</dbReference>
<evidence type="ECO:0000313" key="2">
    <source>
        <dbReference type="EMBL" id="MDP4300302.1"/>
    </source>
</evidence>
<dbReference type="Gene3D" id="3.40.50.1460">
    <property type="match status" value="1"/>
</dbReference>
<dbReference type="InterPro" id="IPR029030">
    <property type="entry name" value="Caspase-like_dom_sf"/>
</dbReference>
<organism evidence="2 3">
    <name type="scientific">Leptothrix discophora</name>
    <dbReference type="NCBI Taxonomy" id="89"/>
    <lineage>
        <taxon>Bacteria</taxon>
        <taxon>Pseudomonadati</taxon>
        <taxon>Pseudomonadota</taxon>
        <taxon>Betaproteobacteria</taxon>
        <taxon>Burkholderiales</taxon>
        <taxon>Sphaerotilaceae</taxon>
        <taxon>Leptothrix</taxon>
    </lineage>
</organism>
<sequence>MTLKILCVHGIGKHEPGAAWETSWREAIRAPLARVAPELAVEIAFVHLDAEFGARQAGALDVARAVGKLLGSGLGSLGGTGAAALPRERGLLGNVIDRVRWTAGMVVQWVEDAALRRDTRATLAARLRSFQPDVVVAHSLGTLVAYDTFTQAKTAPLLAGRTLVTCGSQIGNPFVVGQFAAGRLMPLPQATRWFHLYNPEDDVFTAPIRLAEADNYTPLTTRFDIDGIADHDVEQYMGHRLTVDAVWATLAAQAVATGATHDRAEPAAEAVEAVKAVKAEKAVKALKATATPARPPRQRALLVGINEYADPAANLSGCVNDVWLVSALLQESGYAPEDIRIVLNDRATTAGVVERMDWLLDDARGGDTCFFYYSGHGAQVPTYGPDGKVDRINESLVLHDFDWSAGKAFSDVQFHALYSQLPYDLRLVCMFDCCHAGGMTRAAAQRVRGLNPPDDIRHRMLRWDGAREMWLPRRFDAPSKAYDERFNGKPATRSAGGQDQPLRATHRLGQAMDLRGGYEPVRAGKAGTAQQRGHLGPYLPTLIYACSDQQFAHEYEHGPISHGAFTYSLVKTLRRDRREAGGARRGKAARLTFAQLVEAVGRELAELGYAQSPSLIAPQVVKDMTVPLMA</sequence>
<proteinExistence type="predicted"/>
<evidence type="ECO:0000259" key="1">
    <source>
        <dbReference type="Pfam" id="PF00656"/>
    </source>
</evidence>
<dbReference type="InterPro" id="IPR050452">
    <property type="entry name" value="Metacaspase"/>
</dbReference>
<feature type="domain" description="Peptidase C14 caspase" evidence="1">
    <location>
        <begin position="297"/>
        <end position="621"/>
    </location>
</feature>
<dbReference type="Proteomes" id="UP001235760">
    <property type="component" value="Unassembled WGS sequence"/>
</dbReference>
<dbReference type="InterPro" id="IPR011600">
    <property type="entry name" value="Pept_C14_caspase"/>
</dbReference>
<accession>A0ABT9G1Z3</accession>
<keyword evidence="2" id="KW-0378">Hydrolase</keyword>
<dbReference type="Pfam" id="PF00656">
    <property type="entry name" value="Peptidase_C14"/>
    <property type="match status" value="1"/>
</dbReference>
<dbReference type="PANTHER" id="PTHR48104">
    <property type="entry name" value="METACASPASE-4"/>
    <property type="match status" value="1"/>
</dbReference>
<dbReference type="EC" id="3.4.22.-" evidence="2"/>
<protein>
    <submittedName>
        <fullName evidence="2">Caspase family protein</fullName>
        <ecNumber evidence="2">3.4.22.-</ecNumber>
    </submittedName>
</protein>
<name>A0ABT9G1Z3_LEPDI</name>
<dbReference type="GO" id="GO:0016787">
    <property type="term" value="F:hydrolase activity"/>
    <property type="evidence" value="ECO:0007669"/>
    <property type="project" value="UniProtKB-KW"/>
</dbReference>
<evidence type="ECO:0000313" key="3">
    <source>
        <dbReference type="Proteomes" id="UP001235760"/>
    </source>
</evidence>
<comment type="caution">
    <text evidence="2">The sequence shown here is derived from an EMBL/GenBank/DDBJ whole genome shotgun (WGS) entry which is preliminary data.</text>
</comment>